<dbReference type="InterPro" id="IPR050320">
    <property type="entry name" value="N5-glutamine_MTase"/>
</dbReference>
<evidence type="ECO:0000259" key="6">
    <source>
        <dbReference type="Pfam" id="PF05175"/>
    </source>
</evidence>
<dbReference type="Gene3D" id="1.10.8.10">
    <property type="entry name" value="DNA helicase RuvA subunit, C-terminal domain"/>
    <property type="match status" value="1"/>
</dbReference>
<keyword evidence="8" id="KW-1185">Reference proteome</keyword>
<keyword evidence="3" id="KW-0808">Transferase</keyword>
<dbReference type="Proteomes" id="UP000018769">
    <property type="component" value="Chromosome I"/>
</dbReference>
<evidence type="ECO:0000256" key="5">
    <source>
        <dbReference type="ARBA" id="ARBA00048391"/>
    </source>
</evidence>
<dbReference type="GO" id="GO:0032259">
    <property type="term" value="P:methylation"/>
    <property type="evidence" value="ECO:0007669"/>
    <property type="project" value="UniProtKB-KW"/>
</dbReference>
<dbReference type="InterPro" id="IPR007848">
    <property type="entry name" value="Small_mtfrase_dom"/>
</dbReference>
<name>V6DI97_9BACT</name>
<dbReference type="EMBL" id="HG793133">
    <property type="protein sequence ID" value="CDK30653.1"/>
    <property type="molecule type" value="Genomic_DNA"/>
</dbReference>
<dbReference type="KEGG" id="dpb:BABL1_gene_362"/>
<comment type="catalytic activity">
    <reaction evidence="5">
        <text>L-glutaminyl-[peptide chain release factor] + S-adenosyl-L-methionine = N(5)-methyl-L-glutaminyl-[peptide chain release factor] + S-adenosyl-L-homocysteine + H(+)</text>
        <dbReference type="Rhea" id="RHEA:42896"/>
        <dbReference type="Rhea" id="RHEA-COMP:10271"/>
        <dbReference type="Rhea" id="RHEA-COMP:10272"/>
        <dbReference type="ChEBI" id="CHEBI:15378"/>
        <dbReference type="ChEBI" id="CHEBI:30011"/>
        <dbReference type="ChEBI" id="CHEBI:57856"/>
        <dbReference type="ChEBI" id="CHEBI:59789"/>
        <dbReference type="ChEBI" id="CHEBI:61891"/>
        <dbReference type="EC" id="2.1.1.297"/>
    </reaction>
</comment>
<dbReference type="InterPro" id="IPR019874">
    <property type="entry name" value="RF_methyltr_PrmC"/>
</dbReference>
<dbReference type="SUPFAM" id="SSF53335">
    <property type="entry name" value="S-adenosyl-L-methionine-dependent methyltransferases"/>
    <property type="match status" value="1"/>
</dbReference>
<sequence>MQSKIKTKDFIRDLRNRLLISYDNQIDQANNIARYIVESILSYSSNDLIIKDEIFISQNDLNKINYIIDRHVNYNMPIQYLFGTVDFLDLKLNIEPPILIPRQETEYWVYELINKIKKIETLKLNILDLCTGSGCIALAFAKEFKNSFIYAIDISQQACNLTSKNAEKNNINNIKIINSDLYNKLENIKFDIILSNPPYISLEQYKNLDPMVKDWEDINALVAEDNGLKIIKRIVAQSNHWLRRNSEFEIYNIPQLVLEIDFTQGQSVSNLLLNNGFSRAKIVKDLFGKDRVVEGYL</sequence>
<dbReference type="PROSITE" id="PS00092">
    <property type="entry name" value="N6_MTASE"/>
    <property type="match status" value="1"/>
</dbReference>
<dbReference type="HOGENOM" id="CLU_018398_3_1_7"/>
<evidence type="ECO:0000256" key="2">
    <source>
        <dbReference type="ARBA" id="ARBA00022603"/>
    </source>
</evidence>
<accession>V6DI97</accession>
<protein>
    <recommendedName>
        <fullName evidence="1">peptide chain release factor N(5)-glutamine methyltransferase</fullName>
        <ecNumber evidence="1">2.1.1.297</ecNumber>
    </recommendedName>
</protein>
<dbReference type="OrthoDB" id="9800643at2"/>
<dbReference type="eggNOG" id="COG2890">
    <property type="taxonomic scope" value="Bacteria"/>
</dbReference>
<reference evidence="7 8" key="1">
    <citation type="journal article" date="2015" name="Biol. Direct">
        <title>Babela massiliensis, a representative of a widespread bacterial phylum with unusual adaptations to parasitism in amoebae.</title>
        <authorList>
            <person name="Pagnier I."/>
            <person name="Yutin N."/>
            <person name="Croce O."/>
            <person name="Makarova K.S."/>
            <person name="Wolf Y.I."/>
            <person name="Benamar S."/>
            <person name="Raoult D."/>
            <person name="Koonin E.V."/>
            <person name="La Scola B."/>
        </authorList>
    </citation>
    <scope>NUCLEOTIDE SEQUENCE [LARGE SCALE GENOMIC DNA]</scope>
    <source>
        <strain evidence="8">BABL1</strain>
    </source>
</reference>
<dbReference type="PATRIC" id="fig|673862.3.peg.538"/>
<dbReference type="Gene3D" id="3.40.50.150">
    <property type="entry name" value="Vaccinia Virus protein VP39"/>
    <property type="match status" value="1"/>
</dbReference>
<dbReference type="InterPro" id="IPR029063">
    <property type="entry name" value="SAM-dependent_MTases_sf"/>
</dbReference>
<evidence type="ECO:0000256" key="3">
    <source>
        <dbReference type="ARBA" id="ARBA00022679"/>
    </source>
</evidence>
<evidence type="ECO:0000256" key="4">
    <source>
        <dbReference type="ARBA" id="ARBA00022691"/>
    </source>
</evidence>
<dbReference type="InterPro" id="IPR002052">
    <property type="entry name" value="DNA_methylase_N6_adenine_CS"/>
</dbReference>
<gene>
    <name evidence="7" type="primary">prmC</name>
    <name evidence="7" type="ORF">BABL1_gene_362</name>
</gene>
<dbReference type="PANTHER" id="PTHR18895:SF74">
    <property type="entry name" value="MTRF1L RELEASE FACTOR GLUTAMINE METHYLTRANSFERASE"/>
    <property type="match status" value="1"/>
</dbReference>
<evidence type="ECO:0000313" key="8">
    <source>
        <dbReference type="Proteomes" id="UP000018769"/>
    </source>
</evidence>
<keyword evidence="4" id="KW-0949">S-adenosyl-L-methionine</keyword>
<dbReference type="PANTHER" id="PTHR18895">
    <property type="entry name" value="HEMK METHYLTRANSFERASE"/>
    <property type="match status" value="1"/>
</dbReference>
<dbReference type="STRING" id="673862.BABL1_gene_362"/>
<dbReference type="GO" id="GO:0003676">
    <property type="term" value="F:nucleic acid binding"/>
    <property type="evidence" value="ECO:0007669"/>
    <property type="project" value="InterPro"/>
</dbReference>
<dbReference type="NCBIfam" id="TIGR03534">
    <property type="entry name" value="RF_mod_PrmC"/>
    <property type="match status" value="1"/>
</dbReference>
<dbReference type="InterPro" id="IPR004556">
    <property type="entry name" value="HemK-like"/>
</dbReference>
<dbReference type="EC" id="2.1.1.297" evidence="1"/>
<evidence type="ECO:0000313" key="7">
    <source>
        <dbReference type="EMBL" id="CDK30653.1"/>
    </source>
</evidence>
<dbReference type="NCBIfam" id="TIGR00536">
    <property type="entry name" value="hemK_fam"/>
    <property type="match status" value="1"/>
</dbReference>
<dbReference type="RefSeq" id="WP_023792131.1">
    <property type="nucleotide sequence ID" value="NC_023003.1"/>
</dbReference>
<organism evidence="7 8">
    <name type="scientific">Candidatus Babela massiliensis</name>
    <dbReference type="NCBI Taxonomy" id="673862"/>
    <lineage>
        <taxon>Bacteria</taxon>
        <taxon>Candidatus Babelota</taxon>
        <taxon>Candidatus Babeliae</taxon>
        <taxon>Candidatus Babeliales</taxon>
        <taxon>Candidatus Babeliaceae</taxon>
        <taxon>Candidatus Babela</taxon>
    </lineage>
</organism>
<proteinExistence type="predicted"/>
<keyword evidence="2 7" id="KW-0489">Methyltransferase</keyword>
<dbReference type="Pfam" id="PF05175">
    <property type="entry name" value="MTS"/>
    <property type="match status" value="1"/>
</dbReference>
<dbReference type="AlphaFoldDB" id="V6DI97"/>
<dbReference type="GO" id="GO:0102559">
    <property type="term" value="F:peptide chain release factor N(5)-glutamine methyltransferase activity"/>
    <property type="evidence" value="ECO:0007669"/>
    <property type="project" value="UniProtKB-EC"/>
</dbReference>
<dbReference type="CDD" id="cd02440">
    <property type="entry name" value="AdoMet_MTases"/>
    <property type="match status" value="1"/>
</dbReference>
<evidence type="ECO:0000256" key="1">
    <source>
        <dbReference type="ARBA" id="ARBA00012771"/>
    </source>
</evidence>
<feature type="domain" description="Methyltransferase small" evidence="6">
    <location>
        <begin position="117"/>
        <end position="201"/>
    </location>
</feature>